<feature type="compositionally biased region" description="Polar residues" evidence="1">
    <location>
        <begin position="96"/>
        <end position="111"/>
    </location>
</feature>
<protein>
    <submittedName>
        <fullName evidence="2">Uncharacterized protein</fullName>
    </submittedName>
</protein>
<dbReference type="PANTHER" id="PTHR35122">
    <property type="entry name" value="OSJNBA0093F12.14 PROTEIN"/>
    <property type="match status" value="1"/>
</dbReference>
<evidence type="ECO:0000256" key="1">
    <source>
        <dbReference type="SAM" id="MobiDB-lite"/>
    </source>
</evidence>
<dbReference type="EMBL" id="JAGKQM010000005">
    <property type="protein sequence ID" value="KAH0927985.1"/>
    <property type="molecule type" value="Genomic_DNA"/>
</dbReference>
<feature type="region of interest" description="Disordered" evidence="1">
    <location>
        <begin position="1"/>
        <end position="27"/>
    </location>
</feature>
<proteinExistence type="predicted"/>
<sequence>MCDDGTSLLQQRTTEPVRRQTQSRAEIGEVHEADDVNEFDLLLVGDLAHARESGHSSGYDKNVEDELQATAVPDDVIKPDSDKYWSPHPQTGVFGPSTTDQSATAEATRQDSAVLEETAWFRPISLEDSDKTHHV</sequence>
<evidence type="ECO:0000313" key="3">
    <source>
        <dbReference type="Proteomes" id="UP000824890"/>
    </source>
</evidence>
<organism evidence="2 3">
    <name type="scientific">Brassica napus</name>
    <name type="common">Rape</name>
    <dbReference type="NCBI Taxonomy" id="3708"/>
    <lineage>
        <taxon>Eukaryota</taxon>
        <taxon>Viridiplantae</taxon>
        <taxon>Streptophyta</taxon>
        <taxon>Embryophyta</taxon>
        <taxon>Tracheophyta</taxon>
        <taxon>Spermatophyta</taxon>
        <taxon>Magnoliopsida</taxon>
        <taxon>eudicotyledons</taxon>
        <taxon>Gunneridae</taxon>
        <taxon>Pentapetalae</taxon>
        <taxon>rosids</taxon>
        <taxon>malvids</taxon>
        <taxon>Brassicales</taxon>
        <taxon>Brassicaceae</taxon>
        <taxon>Brassiceae</taxon>
        <taxon>Brassica</taxon>
    </lineage>
</organism>
<keyword evidence="3" id="KW-1185">Reference proteome</keyword>
<dbReference type="PANTHER" id="PTHR35122:SF4">
    <property type="entry name" value="GENOME ASSEMBLY, CHROMOSOME: A05"/>
    <property type="match status" value="1"/>
</dbReference>
<name>A0ABQ8DHP0_BRANA</name>
<comment type="caution">
    <text evidence="2">The sequence shown here is derived from an EMBL/GenBank/DDBJ whole genome shotgun (WGS) entry which is preliminary data.</text>
</comment>
<gene>
    <name evidence="2" type="ORF">HID58_020241</name>
</gene>
<evidence type="ECO:0000313" key="2">
    <source>
        <dbReference type="EMBL" id="KAH0927985.1"/>
    </source>
</evidence>
<feature type="compositionally biased region" description="Basic and acidic residues" evidence="1">
    <location>
        <begin position="75"/>
        <end position="85"/>
    </location>
</feature>
<dbReference type="Pfam" id="PF22272">
    <property type="entry name" value="LEA_3b"/>
    <property type="match status" value="1"/>
</dbReference>
<dbReference type="InterPro" id="IPR039291">
    <property type="entry name" value="At5g17165-like"/>
</dbReference>
<dbReference type="Proteomes" id="UP000824890">
    <property type="component" value="Unassembled WGS sequence"/>
</dbReference>
<accession>A0ABQ8DHP0</accession>
<feature type="region of interest" description="Disordered" evidence="1">
    <location>
        <begin position="74"/>
        <end position="111"/>
    </location>
</feature>
<feature type="compositionally biased region" description="Polar residues" evidence="1">
    <location>
        <begin position="7"/>
        <end position="24"/>
    </location>
</feature>
<reference evidence="2 3" key="1">
    <citation type="submission" date="2021-05" db="EMBL/GenBank/DDBJ databases">
        <title>Genome Assembly of Synthetic Allotetraploid Brassica napus Reveals Homoeologous Exchanges between Subgenomes.</title>
        <authorList>
            <person name="Davis J.T."/>
        </authorList>
    </citation>
    <scope>NUCLEOTIDE SEQUENCE [LARGE SCALE GENOMIC DNA]</scope>
    <source>
        <strain evidence="3">cv. Da-Ae</strain>
        <tissue evidence="2">Seedling</tissue>
    </source>
</reference>